<dbReference type="AlphaFoldDB" id="A0A4Y2K0I7"/>
<evidence type="ECO:0000313" key="3">
    <source>
        <dbReference type="Proteomes" id="UP000499080"/>
    </source>
</evidence>
<dbReference type="Proteomes" id="UP000499080">
    <property type="component" value="Unassembled WGS sequence"/>
</dbReference>
<feature type="compositionally biased region" description="Low complexity" evidence="1">
    <location>
        <begin position="120"/>
        <end position="132"/>
    </location>
</feature>
<feature type="region of interest" description="Disordered" evidence="1">
    <location>
        <begin position="117"/>
        <end position="153"/>
    </location>
</feature>
<name>A0A4Y2K0I7_ARAVE</name>
<evidence type="ECO:0000313" key="2">
    <source>
        <dbReference type="EMBL" id="GBM95395.1"/>
    </source>
</evidence>
<organism evidence="2 3">
    <name type="scientific">Araneus ventricosus</name>
    <name type="common">Orbweaver spider</name>
    <name type="synonym">Epeira ventricosa</name>
    <dbReference type="NCBI Taxonomy" id="182803"/>
    <lineage>
        <taxon>Eukaryota</taxon>
        <taxon>Metazoa</taxon>
        <taxon>Ecdysozoa</taxon>
        <taxon>Arthropoda</taxon>
        <taxon>Chelicerata</taxon>
        <taxon>Arachnida</taxon>
        <taxon>Araneae</taxon>
        <taxon>Araneomorphae</taxon>
        <taxon>Entelegynae</taxon>
        <taxon>Araneoidea</taxon>
        <taxon>Araneidae</taxon>
        <taxon>Araneus</taxon>
    </lineage>
</organism>
<proteinExistence type="predicted"/>
<dbReference type="EMBL" id="BGPR01004053">
    <property type="protein sequence ID" value="GBM95395.1"/>
    <property type="molecule type" value="Genomic_DNA"/>
</dbReference>
<keyword evidence="3" id="KW-1185">Reference proteome</keyword>
<protein>
    <submittedName>
        <fullName evidence="2">Uncharacterized protein</fullName>
    </submittedName>
</protein>
<sequence>MNVEPPQLLQTNADGSFFRSRLYNSVENKNIYLSGMELDVGTSFEYPFETRFQERSAVCTTWWMLNLSRVLTSSRWCGGFPDPVSSPSSDHGSKLRSPSQNRLVLLPTGIIRDLFRPKRSPLLNPNPLRRPLATSDPDNYRTSPNTALGDGRPIPNECGWTDFGIKIRVKNSTHIETSPRVKQHFNPPLEQPIRSLEFLNVVAPGY</sequence>
<accession>A0A4Y2K0I7</accession>
<reference evidence="2 3" key="1">
    <citation type="journal article" date="2019" name="Sci. Rep.">
        <title>Orb-weaving spider Araneus ventricosus genome elucidates the spidroin gene catalogue.</title>
        <authorList>
            <person name="Kono N."/>
            <person name="Nakamura H."/>
            <person name="Ohtoshi R."/>
            <person name="Moran D.A.P."/>
            <person name="Shinohara A."/>
            <person name="Yoshida Y."/>
            <person name="Fujiwara M."/>
            <person name="Mori M."/>
            <person name="Tomita M."/>
            <person name="Arakawa K."/>
        </authorList>
    </citation>
    <scope>NUCLEOTIDE SEQUENCE [LARGE SCALE GENOMIC DNA]</scope>
</reference>
<comment type="caution">
    <text evidence="2">The sequence shown here is derived from an EMBL/GenBank/DDBJ whole genome shotgun (WGS) entry which is preliminary data.</text>
</comment>
<evidence type="ECO:0000256" key="1">
    <source>
        <dbReference type="SAM" id="MobiDB-lite"/>
    </source>
</evidence>
<gene>
    <name evidence="2" type="ORF">AVEN_156450_1</name>
</gene>
<feature type="compositionally biased region" description="Polar residues" evidence="1">
    <location>
        <begin position="136"/>
        <end position="146"/>
    </location>
</feature>